<dbReference type="Proteomes" id="UP000324392">
    <property type="component" value="Chromosome"/>
</dbReference>
<dbReference type="InterPro" id="IPR005371">
    <property type="entry name" value="UPF0181"/>
</dbReference>
<evidence type="ECO:0000313" key="1">
    <source>
        <dbReference type="EMBL" id="BBI91270.1"/>
    </source>
</evidence>
<protein>
    <submittedName>
        <fullName evidence="1">Uncharacterized protein</fullName>
    </submittedName>
</protein>
<gene>
    <name evidence="1" type="primary">yoaH</name>
    <name evidence="1" type="ORF">SSYIS1_03770</name>
</gene>
<dbReference type="EMBL" id="AP019531">
    <property type="protein sequence ID" value="BBI91270.1"/>
    <property type="molecule type" value="Genomic_DNA"/>
</dbReference>
<name>A0A455VI43_9GAMM</name>
<reference evidence="1 2" key="1">
    <citation type="submission" date="2019-03" db="EMBL/GenBank/DDBJ databases">
        <title>The genome sequence of Candidatus Serratia symbiotica strain IS.</title>
        <authorList>
            <person name="Nikoh N."/>
            <person name="Koga R."/>
            <person name="Oshima K."/>
            <person name="Hattori M."/>
            <person name="Fukatsu T."/>
        </authorList>
    </citation>
    <scope>NUCLEOTIDE SEQUENCE [LARGE SCALE GENOMIC DNA]</scope>
    <source>
        <strain evidence="1 2">IS</strain>
    </source>
</reference>
<evidence type="ECO:0000313" key="2">
    <source>
        <dbReference type="Proteomes" id="UP000324392"/>
    </source>
</evidence>
<dbReference type="RefSeq" id="WP_006709194.1">
    <property type="nucleotide sequence ID" value="NZ_AP019531.1"/>
</dbReference>
<proteinExistence type="predicted"/>
<dbReference type="Pfam" id="PF03701">
    <property type="entry name" value="UPF0181"/>
    <property type="match status" value="1"/>
</dbReference>
<organism evidence="1 2">
    <name type="scientific">Serratia symbiotica</name>
    <dbReference type="NCBI Taxonomy" id="138074"/>
    <lineage>
        <taxon>Bacteria</taxon>
        <taxon>Pseudomonadati</taxon>
        <taxon>Pseudomonadota</taxon>
        <taxon>Gammaproteobacteria</taxon>
        <taxon>Enterobacterales</taxon>
        <taxon>Yersiniaceae</taxon>
        <taxon>Serratia</taxon>
    </lineage>
</organism>
<accession>A0A455VI43</accession>
<dbReference type="AlphaFoldDB" id="A0A455VI43"/>
<dbReference type="NCBIfam" id="NF003476">
    <property type="entry name" value="PRK05114.1"/>
    <property type="match status" value="1"/>
</dbReference>
<sequence length="62" mass="6837">MLSLSHSEQQEAVERIHQLMAQGMGSGEAIACVAQEIRQKNTKVNRSRYCSMMKSPKATGKA</sequence>